<dbReference type="InterPro" id="IPR027417">
    <property type="entry name" value="P-loop_NTPase"/>
</dbReference>
<dbReference type="InterPro" id="IPR013563">
    <property type="entry name" value="Oligopep_ABC_C"/>
</dbReference>
<evidence type="ECO:0000313" key="7">
    <source>
        <dbReference type="Proteomes" id="UP001595699"/>
    </source>
</evidence>
<evidence type="ECO:0000259" key="5">
    <source>
        <dbReference type="PROSITE" id="PS50893"/>
    </source>
</evidence>
<feature type="domain" description="ABC transporter" evidence="5">
    <location>
        <begin position="5"/>
        <end position="245"/>
    </location>
</feature>
<dbReference type="InterPro" id="IPR050319">
    <property type="entry name" value="ABC_transp_ATP-bind"/>
</dbReference>
<evidence type="ECO:0000256" key="3">
    <source>
        <dbReference type="ARBA" id="ARBA00022741"/>
    </source>
</evidence>
<dbReference type="PANTHER" id="PTHR43776">
    <property type="entry name" value="TRANSPORT ATP-BINDING PROTEIN"/>
    <property type="match status" value="1"/>
</dbReference>
<name>A0ABV7Y990_9ACTN</name>
<dbReference type="InterPro" id="IPR003439">
    <property type="entry name" value="ABC_transporter-like_ATP-bd"/>
</dbReference>
<proteinExistence type="inferred from homology"/>
<comment type="caution">
    <text evidence="6">The sequence shown here is derived from an EMBL/GenBank/DDBJ whole genome shotgun (WGS) entry which is preliminary data.</text>
</comment>
<keyword evidence="2" id="KW-0813">Transport</keyword>
<dbReference type="PROSITE" id="PS00211">
    <property type="entry name" value="ABC_TRANSPORTER_1"/>
    <property type="match status" value="1"/>
</dbReference>
<evidence type="ECO:0000313" key="6">
    <source>
        <dbReference type="EMBL" id="MFC3761885.1"/>
    </source>
</evidence>
<organism evidence="6 7">
    <name type="scientific">Tenggerimyces flavus</name>
    <dbReference type="NCBI Taxonomy" id="1708749"/>
    <lineage>
        <taxon>Bacteria</taxon>
        <taxon>Bacillati</taxon>
        <taxon>Actinomycetota</taxon>
        <taxon>Actinomycetes</taxon>
        <taxon>Propionibacteriales</taxon>
        <taxon>Nocardioidaceae</taxon>
        <taxon>Tenggerimyces</taxon>
    </lineage>
</organism>
<dbReference type="Pfam" id="PF08352">
    <property type="entry name" value="oligo_HPY"/>
    <property type="match status" value="1"/>
</dbReference>
<dbReference type="Gene3D" id="3.40.50.300">
    <property type="entry name" value="P-loop containing nucleotide triphosphate hydrolases"/>
    <property type="match status" value="1"/>
</dbReference>
<dbReference type="InterPro" id="IPR017871">
    <property type="entry name" value="ABC_transporter-like_CS"/>
</dbReference>
<evidence type="ECO:0000256" key="4">
    <source>
        <dbReference type="ARBA" id="ARBA00022840"/>
    </source>
</evidence>
<dbReference type="EMBL" id="JBHRZH010000011">
    <property type="protein sequence ID" value="MFC3761885.1"/>
    <property type="molecule type" value="Genomic_DNA"/>
</dbReference>
<dbReference type="GO" id="GO:0005524">
    <property type="term" value="F:ATP binding"/>
    <property type="evidence" value="ECO:0007669"/>
    <property type="project" value="UniProtKB-KW"/>
</dbReference>
<accession>A0ABV7Y990</accession>
<comment type="similarity">
    <text evidence="1">Belongs to the ABC transporter superfamily.</text>
</comment>
<keyword evidence="7" id="KW-1185">Reference proteome</keyword>
<dbReference type="InterPro" id="IPR003593">
    <property type="entry name" value="AAA+_ATPase"/>
</dbReference>
<dbReference type="CDD" id="cd03257">
    <property type="entry name" value="ABC_NikE_OppD_transporters"/>
    <property type="match status" value="1"/>
</dbReference>
<dbReference type="SMART" id="SM00382">
    <property type="entry name" value="AAA"/>
    <property type="match status" value="1"/>
</dbReference>
<evidence type="ECO:0000256" key="1">
    <source>
        <dbReference type="ARBA" id="ARBA00005417"/>
    </source>
</evidence>
<dbReference type="Proteomes" id="UP001595699">
    <property type="component" value="Unassembled WGS sequence"/>
</dbReference>
<reference evidence="7" key="1">
    <citation type="journal article" date="2019" name="Int. J. Syst. Evol. Microbiol.">
        <title>The Global Catalogue of Microorganisms (GCM) 10K type strain sequencing project: providing services to taxonomists for standard genome sequencing and annotation.</title>
        <authorList>
            <consortium name="The Broad Institute Genomics Platform"/>
            <consortium name="The Broad Institute Genome Sequencing Center for Infectious Disease"/>
            <person name="Wu L."/>
            <person name="Ma J."/>
        </authorList>
    </citation>
    <scope>NUCLEOTIDE SEQUENCE [LARGE SCALE GENOMIC DNA]</scope>
    <source>
        <strain evidence="7">CGMCC 4.7241</strain>
    </source>
</reference>
<sequence>MHFPITTGGLLPRKRGVIKAVDDVSFTIGRGETLGLVGESGSGKTTVGRCLLLMYKPTGGQVLFDGTDLSTLHGHGLHQFRKDAQVIFQDPFSSLDPRMNVEQILSEPFIIHKLAKRHERRAKVIELLDTVGMGAQLASRYPHELSGGQRQRIAIARALAINPPFIICDEPVSALDVSVQAQVLNLLEELQDKLGLTYLFIAHDLSVVRHIADRVAIMYLGHLVEIADRDEVFREPLHPYTKALMSAALIPDPIQEEQRQRIILTGEIPSPANKPKGCVFHQRCPIAIDACKEQMPPLREAKPGRFVACIRA</sequence>
<dbReference type="Pfam" id="PF00005">
    <property type="entry name" value="ABC_tran"/>
    <property type="match status" value="1"/>
</dbReference>
<evidence type="ECO:0000256" key="2">
    <source>
        <dbReference type="ARBA" id="ARBA00022448"/>
    </source>
</evidence>
<dbReference type="PROSITE" id="PS50893">
    <property type="entry name" value="ABC_TRANSPORTER_2"/>
    <property type="match status" value="1"/>
</dbReference>
<dbReference type="PANTHER" id="PTHR43776:SF7">
    <property type="entry name" value="D,D-DIPEPTIDE TRANSPORT ATP-BINDING PROTEIN DDPF-RELATED"/>
    <property type="match status" value="1"/>
</dbReference>
<dbReference type="RefSeq" id="WP_205123252.1">
    <property type="nucleotide sequence ID" value="NZ_JBHRZH010000011.1"/>
</dbReference>
<gene>
    <name evidence="6" type="ORF">ACFOUW_13670</name>
</gene>
<dbReference type="SUPFAM" id="SSF52540">
    <property type="entry name" value="P-loop containing nucleoside triphosphate hydrolases"/>
    <property type="match status" value="1"/>
</dbReference>
<keyword evidence="4 6" id="KW-0067">ATP-binding</keyword>
<dbReference type="NCBIfam" id="TIGR01727">
    <property type="entry name" value="oligo_HPY"/>
    <property type="match status" value="1"/>
</dbReference>
<keyword evidence="3" id="KW-0547">Nucleotide-binding</keyword>
<protein>
    <submittedName>
        <fullName evidence="6">ABC transporter ATP-binding protein</fullName>
    </submittedName>
</protein>